<dbReference type="Gene3D" id="3.60.21.10">
    <property type="match status" value="1"/>
</dbReference>
<dbReference type="EMBL" id="CP100355">
    <property type="protein sequence ID" value="UTF53294.1"/>
    <property type="molecule type" value="Genomic_DNA"/>
</dbReference>
<evidence type="ECO:0000313" key="4">
    <source>
        <dbReference type="EMBL" id="UTF53294.1"/>
    </source>
</evidence>
<dbReference type="AlphaFoldDB" id="A0A9E7N7T0"/>
<protein>
    <submittedName>
        <fullName evidence="4">5'-nucleotidase C-terminal domain-containing protein</fullName>
    </submittedName>
</protein>
<evidence type="ECO:0000313" key="5">
    <source>
        <dbReference type="Proteomes" id="UP001056855"/>
    </source>
</evidence>
<name>A0A9E7N7T0_9EURY</name>
<keyword evidence="5" id="KW-1185">Reference proteome</keyword>
<dbReference type="InterPro" id="IPR006179">
    <property type="entry name" value="5_nucleotidase/apyrase"/>
</dbReference>
<feature type="domain" description="5'-Nucleotidase C-terminal" evidence="3">
    <location>
        <begin position="267"/>
        <end position="407"/>
    </location>
</feature>
<dbReference type="Proteomes" id="UP001056855">
    <property type="component" value="Chromosome"/>
</dbReference>
<dbReference type="SUPFAM" id="SSF56300">
    <property type="entry name" value="Metallo-dependent phosphatases"/>
    <property type="match status" value="1"/>
</dbReference>
<dbReference type="KEGG" id="sawl:NGM29_16225"/>
<evidence type="ECO:0000259" key="2">
    <source>
        <dbReference type="Pfam" id="PF00149"/>
    </source>
</evidence>
<dbReference type="CDD" id="cd00845">
    <property type="entry name" value="MPP_UshA_N_like"/>
    <property type="match status" value="1"/>
</dbReference>
<dbReference type="PANTHER" id="PTHR11575:SF24">
    <property type="entry name" value="5'-NUCLEOTIDASE"/>
    <property type="match status" value="1"/>
</dbReference>
<dbReference type="GeneID" id="73291625"/>
<dbReference type="Gene3D" id="3.90.780.10">
    <property type="entry name" value="5'-Nucleotidase, C-terminal domain"/>
    <property type="match status" value="1"/>
</dbReference>
<dbReference type="GO" id="GO:0009166">
    <property type="term" value="P:nucleotide catabolic process"/>
    <property type="evidence" value="ECO:0007669"/>
    <property type="project" value="InterPro"/>
</dbReference>
<organism evidence="4 5">
    <name type="scientific">Natronosalvus rutilus</name>
    <dbReference type="NCBI Taxonomy" id="2953753"/>
    <lineage>
        <taxon>Archaea</taxon>
        <taxon>Methanobacteriati</taxon>
        <taxon>Methanobacteriota</taxon>
        <taxon>Stenosarchaea group</taxon>
        <taxon>Halobacteria</taxon>
        <taxon>Halobacteriales</taxon>
        <taxon>Natrialbaceae</taxon>
        <taxon>Natronosalvus</taxon>
    </lineage>
</organism>
<feature type="domain" description="Calcineurin-like phosphoesterase" evidence="2">
    <location>
        <begin position="4"/>
        <end position="201"/>
    </location>
</feature>
<dbReference type="Pfam" id="PF00149">
    <property type="entry name" value="Metallophos"/>
    <property type="match status" value="1"/>
</dbReference>
<dbReference type="InterPro" id="IPR036907">
    <property type="entry name" value="5'-Nucleotdase_C_sf"/>
</dbReference>
<keyword evidence="1" id="KW-0732">Signal</keyword>
<dbReference type="Pfam" id="PF02872">
    <property type="entry name" value="5_nucleotid_C"/>
    <property type="match status" value="1"/>
</dbReference>
<reference evidence="4" key="1">
    <citation type="submission" date="2022-06" db="EMBL/GenBank/DDBJ databases">
        <title>Diverse halophilic archaea isolated from saline environments.</title>
        <authorList>
            <person name="Cui H.-L."/>
        </authorList>
    </citation>
    <scope>NUCLEOTIDE SEQUENCE</scope>
    <source>
        <strain evidence="4">WLHS1</strain>
    </source>
</reference>
<dbReference type="GO" id="GO:0016787">
    <property type="term" value="F:hydrolase activity"/>
    <property type="evidence" value="ECO:0007669"/>
    <property type="project" value="InterPro"/>
</dbReference>
<evidence type="ECO:0000259" key="3">
    <source>
        <dbReference type="Pfam" id="PF02872"/>
    </source>
</evidence>
<dbReference type="PRINTS" id="PR01607">
    <property type="entry name" value="APYRASEFAMLY"/>
</dbReference>
<gene>
    <name evidence="4" type="ORF">NGM29_16225</name>
</gene>
<sequence length="462" mass="49765">MAPRLLHYSDLENAYDDPARLGRLAHLIRERRSDETLLCDTGDTTAPGLLSMETRGRHVERFYRAVEPDLATFGNHDFDNGRDALESVVANSPQTWLTANLLESATDERFASERGVERTALRSVGGTRIGFVGVTDPETVRPHPCTQSLTAEDPVPAVERAVDALADRGAETVVVLSHAGHADDDIARLEGVDLVLGGHVHDVRAERVDGTFVVHPGQRGSLLAEVRLTPEGATANLHDVPAAPVATDVADAYRDLRAELGLEQPIAEAQTPIPRTVTECYPESAVGNTVGDAIRWAANADLAVYNAMSLRSGPPLSGAVTVGDLRSAVPFDNEIRTAQLDGEEVTTLLESLATPGPDLEVFGHLSGGRVRWRRTERDLEFESATIGGDSVEAAATYTVAAPAFAFEHRLFDPLGPGRVVDVHGRCHPALVEYVDRYGLSTVEGRMTATVDDAPDSVRSLRE</sequence>
<dbReference type="InterPro" id="IPR008334">
    <property type="entry name" value="5'-Nucleotdase_C"/>
</dbReference>
<dbReference type="InterPro" id="IPR029052">
    <property type="entry name" value="Metallo-depent_PP-like"/>
</dbReference>
<dbReference type="PANTHER" id="PTHR11575">
    <property type="entry name" value="5'-NUCLEOTIDASE-RELATED"/>
    <property type="match status" value="1"/>
</dbReference>
<dbReference type="SUPFAM" id="SSF55816">
    <property type="entry name" value="5'-nucleotidase (syn. UDP-sugar hydrolase), C-terminal domain"/>
    <property type="match status" value="1"/>
</dbReference>
<evidence type="ECO:0000256" key="1">
    <source>
        <dbReference type="ARBA" id="ARBA00022729"/>
    </source>
</evidence>
<accession>A0A9E7N7T0</accession>
<dbReference type="InterPro" id="IPR004843">
    <property type="entry name" value="Calcineurin-like_PHP"/>
</dbReference>
<dbReference type="RefSeq" id="WP_254157627.1">
    <property type="nucleotide sequence ID" value="NZ_CP100355.1"/>
</dbReference>
<proteinExistence type="predicted"/>